<feature type="domain" description="UBC core" evidence="2">
    <location>
        <begin position="5"/>
        <end position="139"/>
    </location>
</feature>
<dbReference type="Gene3D" id="3.10.110.10">
    <property type="entry name" value="Ubiquitin Conjugating Enzyme"/>
    <property type="match status" value="1"/>
</dbReference>
<reference evidence="3 4" key="1">
    <citation type="journal article" date="2013" name="PLoS ONE">
        <title>Predicting the Proteins of Angomonas deanei, Strigomonas culicis and Their Respective Endosymbionts Reveals New Aspects of the Trypanosomatidae Family.</title>
        <authorList>
            <person name="Motta M.C."/>
            <person name="Martins A.C."/>
            <person name="de Souza S.S."/>
            <person name="Catta-Preta C.M."/>
            <person name="Silva R."/>
            <person name="Klein C.C."/>
            <person name="de Almeida L.G."/>
            <person name="de Lima Cunha O."/>
            <person name="Ciapina L.P."/>
            <person name="Brocchi M."/>
            <person name="Colabardini A.C."/>
            <person name="de Araujo Lima B."/>
            <person name="Machado C.R."/>
            <person name="de Almeida Soares C.M."/>
            <person name="Probst C.M."/>
            <person name="de Menezes C.B."/>
            <person name="Thompson C.E."/>
            <person name="Bartholomeu D.C."/>
            <person name="Gradia D.F."/>
            <person name="Pavoni D.P."/>
            <person name="Grisard E.C."/>
            <person name="Fantinatti-Garboggini F."/>
            <person name="Marchini F.K."/>
            <person name="Rodrigues-Luiz G.F."/>
            <person name="Wagner G."/>
            <person name="Goldman G.H."/>
            <person name="Fietto J.L."/>
            <person name="Elias M.C."/>
            <person name="Goldman M.H."/>
            <person name="Sagot M.F."/>
            <person name="Pereira M."/>
            <person name="Stoco P.H."/>
            <person name="de Mendonca-Neto R.P."/>
            <person name="Teixeira S.M."/>
            <person name="Maciel T.E."/>
            <person name="de Oliveira Mendes T.A."/>
            <person name="Urmenyi T.P."/>
            <person name="de Souza W."/>
            <person name="Schenkman S."/>
            <person name="de Vasconcelos A.T."/>
        </authorList>
    </citation>
    <scope>NUCLEOTIDE SEQUENCE [LARGE SCALE GENOMIC DNA]</scope>
</reference>
<gene>
    <name evidence="3" type="ORF">STCU_00354</name>
</gene>
<dbReference type="EMBL" id="ATMH01000354">
    <property type="protein sequence ID" value="EPY36893.1"/>
    <property type="molecule type" value="Genomic_DNA"/>
</dbReference>
<dbReference type="PANTHER" id="PTHR24068">
    <property type="entry name" value="UBIQUITIN-CONJUGATING ENZYME E2"/>
    <property type="match status" value="1"/>
</dbReference>
<evidence type="ECO:0000313" key="4">
    <source>
        <dbReference type="Proteomes" id="UP000015354"/>
    </source>
</evidence>
<dbReference type="AlphaFoldDB" id="S9V7S0"/>
<name>S9V7S0_9TRYP</name>
<dbReference type="SMART" id="SM00212">
    <property type="entry name" value="UBCc"/>
    <property type="match status" value="1"/>
</dbReference>
<keyword evidence="1" id="KW-0833">Ubl conjugation pathway</keyword>
<dbReference type="CDD" id="cd23807">
    <property type="entry name" value="UEV_UBE2V"/>
    <property type="match status" value="1"/>
</dbReference>
<keyword evidence="4" id="KW-1185">Reference proteome</keyword>
<dbReference type="OrthoDB" id="6508832at2759"/>
<organism evidence="3 4">
    <name type="scientific">Strigomonas culicis</name>
    <dbReference type="NCBI Taxonomy" id="28005"/>
    <lineage>
        <taxon>Eukaryota</taxon>
        <taxon>Discoba</taxon>
        <taxon>Euglenozoa</taxon>
        <taxon>Kinetoplastea</taxon>
        <taxon>Metakinetoplastina</taxon>
        <taxon>Trypanosomatida</taxon>
        <taxon>Trypanosomatidae</taxon>
        <taxon>Strigomonadinae</taxon>
        <taxon>Strigomonas</taxon>
    </lineage>
</organism>
<dbReference type="InterPro" id="IPR000608">
    <property type="entry name" value="UBC"/>
</dbReference>
<comment type="caution">
    <text evidence="3">The sequence shown here is derived from an EMBL/GenBank/DDBJ whole genome shotgun (WGS) entry which is preliminary data.</text>
</comment>
<dbReference type="PROSITE" id="PS50127">
    <property type="entry name" value="UBC_2"/>
    <property type="match status" value="1"/>
</dbReference>
<evidence type="ECO:0000313" key="3">
    <source>
        <dbReference type="EMBL" id="EPY36893.1"/>
    </source>
</evidence>
<dbReference type="FunFam" id="3.10.110.10:FF:000026">
    <property type="entry name" value="Ubiquitin-conjugating enzyme E2 variant"/>
    <property type="match status" value="1"/>
</dbReference>
<evidence type="ECO:0000259" key="2">
    <source>
        <dbReference type="PROSITE" id="PS50127"/>
    </source>
</evidence>
<proteinExistence type="predicted"/>
<dbReference type="SUPFAM" id="SSF54495">
    <property type="entry name" value="UBC-like"/>
    <property type="match status" value="1"/>
</dbReference>
<dbReference type="Pfam" id="PF00179">
    <property type="entry name" value="UQ_con"/>
    <property type="match status" value="1"/>
</dbReference>
<dbReference type="Proteomes" id="UP000015354">
    <property type="component" value="Unassembled WGS sequence"/>
</dbReference>
<protein>
    <submittedName>
        <fullName evidence="3">Ubiquitin-conjugating enzyme E2 variant</fullName>
    </submittedName>
</protein>
<evidence type="ECO:0000256" key="1">
    <source>
        <dbReference type="ARBA" id="ARBA00022786"/>
    </source>
</evidence>
<sequence>MVEVPRNFRLLEELEAGEKGTGSNQNVSVGLRDTDDIYMHYWNGTIVGPPGTNFEYRIISLEIYCDENYPKVPPHITFINKVNLPCVEPNGAVSRSSFQLFRNWERNITMEACLAELRKEMQNPNNRKLPQPAEGSTYK</sequence>
<dbReference type="InterPro" id="IPR016135">
    <property type="entry name" value="UBQ-conjugating_enzyme/RWD"/>
</dbReference>
<accession>S9V7S0</accession>